<sequence length="66" mass="7150">MVLSLSLTPHRSQPQSYSPLSSLSASLSLNLVSLRRARLQSLHHGFSLRQSPSVATPYLSLSPPPP</sequence>
<feature type="compositionally biased region" description="Polar residues" evidence="1">
    <location>
        <begin position="1"/>
        <end position="10"/>
    </location>
</feature>
<dbReference type="AlphaFoldDB" id="A0A2P6Q2D0"/>
<reference evidence="2 3" key="1">
    <citation type="journal article" date="2018" name="Nat. Genet.">
        <title>The Rosa genome provides new insights in the design of modern roses.</title>
        <authorList>
            <person name="Bendahmane M."/>
        </authorList>
    </citation>
    <scope>NUCLEOTIDE SEQUENCE [LARGE SCALE GENOMIC DNA]</scope>
    <source>
        <strain evidence="3">cv. Old Blush</strain>
    </source>
</reference>
<keyword evidence="3" id="KW-1185">Reference proteome</keyword>
<dbReference type="Gramene" id="PRQ28327">
    <property type="protein sequence ID" value="PRQ28327"/>
    <property type="gene ID" value="RchiOBHm_Chr5g0001881"/>
</dbReference>
<evidence type="ECO:0000313" key="3">
    <source>
        <dbReference type="Proteomes" id="UP000238479"/>
    </source>
</evidence>
<accession>A0A2P6Q2D0</accession>
<protein>
    <submittedName>
        <fullName evidence="2">Uncharacterized protein</fullName>
    </submittedName>
</protein>
<comment type="caution">
    <text evidence="2">The sequence shown here is derived from an EMBL/GenBank/DDBJ whole genome shotgun (WGS) entry which is preliminary data.</text>
</comment>
<name>A0A2P6Q2D0_ROSCH</name>
<evidence type="ECO:0000313" key="2">
    <source>
        <dbReference type="EMBL" id="PRQ28327.1"/>
    </source>
</evidence>
<proteinExistence type="predicted"/>
<evidence type="ECO:0000256" key="1">
    <source>
        <dbReference type="SAM" id="MobiDB-lite"/>
    </source>
</evidence>
<organism evidence="2 3">
    <name type="scientific">Rosa chinensis</name>
    <name type="common">China rose</name>
    <dbReference type="NCBI Taxonomy" id="74649"/>
    <lineage>
        <taxon>Eukaryota</taxon>
        <taxon>Viridiplantae</taxon>
        <taxon>Streptophyta</taxon>
        <taxon>Embryophyta</taxon>
        <taxon>Tracheophyta</taxon>
        <taxon>Spermatophyta</taxon>
        <taxon>Magnoliopsida</taxon>
        <taxon>eudicotyledons</taxon>
        <taxon>Gunneridae</taxon>
        <taxon>Pentapetalae</taxon>
        <taxon>rosids</taxon>
        <taxon>fabids</taxon>
        <taxon>Rosales</taxon>
        <taxon>Rosaceae</taxon>
        <taxon>Rosoideae</taxon>
        <taxon>Rosoideae incertae sedis</taxon>
        <taxon>Rosa</taxon>
    </lineage>
</organism>
<gene>
    <name evidence="2" type="ORF">RchiOBHm_Chr5g0001881</name>
</gene>
<feature type="region of interest" description="Disordered" evidence="1">
    <location>
        <begin position="1"/>
        <end position="22"/>
    </location>
</feature>
<dbReference type="Proteomes" id="UP000238479">
    <property type="component" value="Chromosome 5"/>
</dbReference>
<feature type="compositionally biased region" description="Low complexity" evidence="1">
    <location>
        <begin position="11"/>
        <end position="22"/>
    </location>
</feature>
<dbReference type="EMBL" id="PDCK01000043">
    <property type="protein sequence ID" value="PRQ28327.1"/>
    <property type="molecule type" value="Genomic_DNA"/>
</dbReference>